<keyword evidence="13" id="KW-1185">Reference proteome</keyword>
<name>A0A9N9E3K8_9GLOM</name>
<feature type="domain" description="DNA primase large subunit C-terminal" evidence="11">
    <location>
        <begin position="279"/>
        <end position="450"/>
    </location>
</feature>
<evidence type="ECO:0000256" key="7">
    <source>
        <dbReference type="ARBA" id="ARBA00023004"/>
    </source>
</evidence>
<comment type="caution">
    <text evidence="12">The sequence shown here is derived from an EMBL/GenBank/DDBJ whole genome shotgun (WGS) entry which is preliminary data.</text>
</comment>
<evidence type="ECO:0000313" key="13">
    <source>
        <dbReference type="Proteomes" id="UP000789342"/>
    </source>
</evidence>
<comment type="similarity">
    <text evidence="2">Belongs to the eukaryotic-type primase large subunit family.</text>
</comment>
<accession>A0A9N9E3K8</accession>
<dbReference type="GO" id="GO:0003677">
    <property type="term" value="F:DNA binding"/>
    <property type="evidence" value="ECO:0007669"/>
    <property type="project" value="UniProtKB-KW"/>
</dbReference>
<dbReference type="InterPro" id="IPR007238">
    <property type="entry name" value="DNA_primase_lsu_euk/arc"/>
</dbReference>
<organism evidence="12 13">
    <name type="scientific">Acaulospora morrowiae</name>
    <dbReference type="NCBI Taxonomy" id="94023"/>
    <lineage>
        <taxon>Eukaryota</taxon>
        <taxon>Fungi</taxon>
        <taxon>Fungi incertae sedis</taxon>
        <taxon>Mucoromycota</taxon>
        <taxon>Glomeromycotina</taxon>
        <taxon>Glomeromycetes</taxon>
        <taxon>Diversisporales</taxon>
        <taxon>Acaulosporaceae</taxon>
        <taxon>Acaulospora</taxon>
    </lineage>
</organism>
<dbReference type="InterPro" id="IPR016558">
    <property type="entry name" value="DNA_primase_lsu_euk"/>
</dbReference>
<evidence type="ECO:0000259" key="11">
    <source>
        <dbReference type="Pfam" id="PF04104"/>
    </source>
</evidence>
<dbReference type="GO" id="GO:0051539">
    <property type="term" value="F:4 iron, 4 sulfur cluster binding"/>
    <property type="evidence" value="ECO:0007669"/>
    <property type="project" value="UniProtKB-KW"/>
</dbReference>
<evidence type="ECO:0000256" key="5">
    <source>
        <dbReference type="ARBA" id="ARBA00022705"/>
    </source>
</evidence>
<keyword evidence="9" id="KW-0238">DNA-binding</keyword>
<feature type="binding site" evidence="10">
    <location>
        <position position="379"/>
    </location>
    <ligand>
        <name>[4Fe-4S] cluster</name>
        <dbReference type="ChEBI" id="CHEBI:49883"/>
    </ligand>
</feature>
<evidence type="ECO:0000256" key="2">
    <source>
        <dbReference type="ARBA" id="ARBA00010564"/>
    </source>
</evidence>
<dbReference type="CDD" id="cd07322">
    <property type="entry name" value="PriL_PriS_Eukaryotic"/>
    <property type="match status" value="1"/>
</dbReference>
<dbReference type="EMBL" id="CAJVPV010011152">
    <property type="protein sequence ID" value="CAG8658461.1"/>
    <property type="molecule type" value="Genomic_DNA"/>
</dbReference>
<evidence type="ECO:0000256" key="3">
    <source>
        <dbReference type="ARBA" id="ARBA00022485"/>
    </source>
</evidence>
<feature type="non-terminal residue" evidence="12">
    <location>
        <position position="1"/>
    </location>
</feature>
<feature type="binding site" evidence="10">
    <location>
        <position position="284"/>
    </location>
    <ligand>
        <name>[4Fe-4S] cluster</name>
        <dbReference type="ChEBI" id="CHEBI:49883"/>
    </ligand>
</feature>
<evidence type="ECO:0000256" key="10">
    <source>
        <dbReference type="PIRSR" id="PIRSR009449-1"/>
    </source>
</evidence>
<evidence type="ECO:0000256" key="1">
    <source>
        <dbReference type="ARBA" id="ARBA00001966"/>
    </source>
</evidence>
<dbReference type="PANTHER" id="PTHR10537">
    <property type="entry name" value="DNA PRIMASE LARGE SUBUNIT"/>
    <property type="match status" value="1"/>
</dbReference>
<protein>
    <submittedName>
        <fullName evidence="12">16258_t:CDS:1</fullName>
    </submittedName>
</protein>
<dbReference type="AlphaFoldDB" id="A0A9N9E3K8"/>
<dbReference type="PANTHER" id="PTHR10537:SF3">
    <property type="entry name" value="DNA PRIMASE LARGE SUBUNIT"/>
    <property type="match status" value="1"/>
</dbReference>
<keyword evidence="5" id="KW-0235">DNA replication</keyword>
<dbReference type="GO" id="GO:0005658">
    <property type="term" value="C:alpha DNA polymerase:primase complex"/>
    <property type="evidence" value="ECO:0007669"/>
    <property type="project" value="TreeGrafter"/>
</dbReference>
<dbReference type="Proteomes" id="UP000789342">
    <property type="component" value="Unassembled WGS sequence"/>
</dbReference>
<keyword evidence="3 10" id="KW-0004">4Fe-4S</keyword>
<evidence type="ECO:0000313" key="12">
    <source>
        <dbReference type="EMBL" id="CAG8658461.1"/>
    </source>
</evidence>
<dbReference type="Gene3D" id="1.20.930.80">
    <property type="match status" value="1"/>
</dbReference>
<evidence type="ECO:0000256" key="4">
    <source>
        <dbReference type="ARBA" id="ARBA00022515"/>
    </source>
</evidence>
<keyword evidence="8 10" id="KW-0411">Iron-sulfur</keyword>
<evidence type="ECO:0000256" key="9">
    <source>
        <dbReference type="ARBA" id="ARBA00023125"/>
    </source>
</evidence>
<dbReference type="OrthoDB" id="421393at2759"/>
<evidence type="ECO:0000256" key="6">
    <source>
        <dbReference type="ARBA" id="ARBA00022723"/>
    </source>
</evidence>
<proteinExistence type="inferred from homology"/>
<feature type="binding site" evidence="10">
    <location>
        <position position="362"/>
    </location>
    <ligand>
        <name>[4Fe-4S] cluster</name>
        <dbReference type="ChEBI" id="CHEBI:49883"/>
    </ligand>
</feature>
<comment type="cofactor">
    <cofactor evidence="1">
        <name>[4Fe-4S] cluster</name>
        <dbReference type="ChEBI" id="CHEBI:49883"/>
    </cofactor>
</comment>
<dbReference type="PIRSF" id="PIRSF009449">
    <property type="entry name" value="DNA_primase_large_subunit"/>
    <property type="match status" value="1"/>
</dbReference>
<keyword evidence="6 10" id="KW-0479">Metal-binding</keyword>
<dbReference type="GO" id="GO:0046872">
    <property type="term" value="F:metal ion binding"/>
    <property type="evidence" value="ECO:0007669"/>
    <property type="project" value="UniProtKB-KW"/>
</dbReference>
<evidence type="ECO:0000256" key="8">
    <source>
        <dbReference type="ARBA" id="ARBA00023014"/>
    </source>
</evidence>
<gene>
    <name evidence="12" type="ORF">AMORRO_LOCUS10298</name>
</gene>
<dbReference type="Pfam" id="PF04104">
    <property type="entry name" value="DNA_primase_lrg"/>
    <property type="match status" value="1"/>
</dbReference>
<feature type="binding site" evidence="10">
    <location>
        <position position="420"/>
    </location>
    <ligand>
        <name>[4Fe-4S] cluster</name>
        <dbReference type="ChEBI" id="CHEBI:49883"/>
    </ligand>
</feature>
<dbReference type="Pfam" id="PF26466">
    <property type="entry name" value="DNA_primase_lrg_N"/>
    <property type="match status" value="1"/>
</dbReference>
<reference evidence="12" key="1">
    <citation type="submission" date="2021-06" db="EMBL/GenBank/DDBJ databases">
        <authorList>
            <person name="Kallberg Y."/>
            <person name="Tangrot J."/>
            <person name="Rosling A."/>
        </authorList>
    </citation>
    <scope>NUCLEOTIDE SEQUENCE</scope>
    <source>
        <strain evidence="12">CL551</strain>
    </source>
</reference>
<dbReference type="InterPro" id="IPR058560">
    <property type="entry name" value="DNA_primase_C"/>
</dbReference>
<sequence length="458" mass="53375">MFSRKRQLAQVSEQYGQVKRHGPKYPHTLNFYTYPPLESITIDEFETFALDRLQVLKAIEGAILREKAEDQVAKHVDATIDKYIPLHSNEAVLGYDLPAERRKDHISHFILRLAYCRSEELRNWFLKYECILFRMRFLKEKSDIQQAFLADENLNWPLLAKAEKDSMKNELGPFSKTNFDDETFFEVDFEKVLDLVSRRAVYLKRGKAYVPSSEQVTLVLGEFRKKLEASLLLASKAFPNLDDERIMPLLNNINKQYFGKTFTGNSTVAGKVTAEDLVEHFPLCMQNLHKNLRANKHLRHYSRRQYNLFLKGIGLTLEEALVFWRKSFTKIDDAKFQKEYAYNIRHNYGMEGKRHDYAPLSCVSIIMNNHPGPGDNHGCPFRHFSEDNLRASLIDNGIRSADQINDIINLVRDKHYQVACTKYYEIARSIEKNSDDKKPMETISHPNQYFEASVKLAK</sequence>
<keyword evidence="7 10" id="KW-0408">Iron</keyword>
<dbReference type="GO" id="GO:0006269">
    <property type="term" value="P:DNA replication, synthesis of primer"/>
    <property type="evidence" value="ECO:0007669"/>
    <property type="project" value="UniProtKB-KW"/>
</dbReference>
<dbReference type="GO" id="GO:0006270">
    <property type="term" value="P:DNA replication initiation"/>
    <property type="evidence" value="ECO:0007669"/>
    <property type="project" value="TreeGrafter"/>
</dbReference>
<keyword evidence="4" id="KW-0639">Primosome</keyword>